<evidence type="ECO:0000256" key="3">
    <source>
        <dbReference type="ARBA" id="ARBA00022679"/>
    </source>
</evidence>
<dbReference type="FunFam" id="3.40.50.2000:FF:000144">
    <property type="entry name" value="UDP-glucuronosyltransferase"/>
    <property type="match status" value="1"/>
</dbReference>
<evidence type="ECO:0000256" key="4">
    <source>
        <dbReference type="RuleBase" id="RU003718"/>
    </source>
</evidence>
<dbReference type="AlphaFoldDB" id="A0A6J2U6F1"/>
<name>A0A6J2U6F1_DROLE</name>
<dbReference type="Pfam" id="PF00201">
    <property type="entry name" value="UDPGT"/>
    <property type="match status" value="1"/>
</dbReference>
<dbReference type="InterPro" id="IPR035595">
    <property type="entry name" value="UDP_glycos_trans_CS"/>
</dbReference>
<dbReference type="InterPro" id="IPR050271">
    <property type="entry name" value="UDP-glycosyltransferase"/>
</dbReference>
<comment type="catalytic activity">
    <reaction evidence="5">
        <text>glucuronate acceptor + UDP-alpha-D-glucuronate = acceptor beta-D-glucuronoside + UDP + H(+)</text>
        <dbReference type="Rhea" id="RHEA:21032"/>
        <dbReference type="ChEBI" id="CHEBI:15378"/>
        <dbReference type="ChEBI" id="CHEBI:58052"/>
        <dbReference type="ChEBI" id="CHEBI:58223"/>
        <dbReference type="ChEBI" id="CHEBI:132367"/>
        <dbReference type="ChEBI" id="CHEBI:132368"/>
        <dbReference type="EC" id="2.4.1.17"/>
    </reaction>
</comment>
<keyword evidence="5" id="KW-0732">Signal</keyword>
<dbReference type="GeneID" id="115631047"/>
<dbReference type="EC" id="2.4.1.17" evidence="5"/>
<feature type="chain" id="PRO_5044518465" description="UDP-glucuronosyltransferase" evidence="5">
    <location>
        <begin position="25"/>
        <end position="526"/>
    </location>
</feature>
<keyword evidence="3 4" id="KW-0808">Transferase</keyword>
<sequence length="526" mass="58535">MPHNVPFSWIFLLLLSSLVLTAECAKPLKILGLFPHPAKSHFNFFHPILRGLVDAGHSVDVVSPFPDKRAPANYTNYNLASAAYINIIDLNVVENRNQFSHFNDFMALYAMGKEACNNTLSSKALESILAHPPDYYDVILMEHFNTDCMMGVAHKLQAPVVAMSSTGLLPWHYERMGVPIIPSFLPDLFLGHSQQMNLGERLLNWVTTHSLNWLYKLFSVPAADQLLRQKFGPGIPSTGELVKNTSLFLINQHYSLSGPKPLPPSVIEVGGVHIQPPGPLPAQLKRLLENAKHGVVLMSWGSMVRATTMAPAKRDAILRAMSRFKQHFVWKWENDTLPNKPDNVHIMKWIPQRDILAHPNVKAMISHGGLLGTTEAIHCGVPILGTPMFGDQFQNVAALVQRGAAVRLDYTAITEDALVKALTKVLDKSYKNNAQAIAHSYNERPQKPLETALWWVEYAAETGGAPLTQPSSVHMSRFIYYSLDVYLVVLGALLLLLAIAREVKRVCCAAKEESSKTPSNPKRKQK</sequence>
<comment type="similarity">
    <text evidence="1 4">Belongs to the UDP-glycosyltransferase family.</text>
</comment>
<evidence type="ECO:0000256" key="2">
    <source>
        <dbReference type="ARBA" id="ARBA00022676"/>
    </source>
</evidence>
<dbReference type="RefSeq" id="XP_030383539.1">
    <property type="nucleotide sequence ID" value="XM_030527679.1"/>
</dbReference>
<comment type="subcellular location">
    <subcellularLocation>
        <location evidence="5">Membrane</location>
        <topology evidence="5">Single-pass membrane protein</topology>
    </subcellularLocation>
</comment>
<dbReference type="SUPFAM" id="SSF53756">
    <property type="entry name" value="UDP-Glycosyltransferase/glycogen phosphorylase"/>
    <property type="match status" value="1"/>
</dbReference>
<evidence type="ECO:0000313" key="8">
    <source>
        <dbReference type="RefSeq" id="XP_030383540.1"/>
    </source>
</evidence>
<dbReference type="PANTHER" id="PTHR48043:SF114">
    <property type="entry name" value="IP04436P-RELATED"/>
    <property type="match status" value="1"/>
</dbReference>
<reference evidence="7 8" key="1">
    <citation type="submission" date="2025-04" db="UniProtKB">
        <authorList>
            <consortium name="RefSeq"/>
        </authorList>
    </citation>
    <scope>IDENTIFICATION</scope>
    <source>
        <strain evidence="7 8">11010-0011.00</strain>
        <tissue evidence="7 8">Whole body</tissue>
    </source>
</reference>
<dbReference type="Proteomes" id="UP000504634">
    <property type="component" value="Unplaced"/>
</dbReference>
<accession>A0A6J2U6F1</accession>
<keyword evidence="5" id="KW-0812">Transmembrane</keyword>
<evidence type="ECO:0000313" key="7">
    <source>
        <dbReference type="RefSeq" id="XP_030383539.1"/>
    </source>
</evidence>
<gene>
    <name evidence="7 8" type="primary">LOC115631047</name>
</gene>
<feature type="transmembrane region" description="Helical" evidence="5">
    <location>
        <begin position="478"/>
        <end position="499"/>
    </location>
</feature>
<dbReference type="InterPro" id="IPR002213">
    <property type="entry name" value="UDP_glucos_trans"/>
</dbReference>
<keyword evidence="5" id="KW-1133">Transmembrane helix</keyword>
<dbReference type="GO" id="GO:0015020">
    <property type="term" value="F:glucuronosyltransferase activity"/>
    <property type="evidence" value="ECO:0007669"/>
    <property type="project" value="UniProtKB-EC"/>
</dbReference>
<keyword evidence="6" id="KW-1185">Reference proteome</keyword>
<evidence type="ECO:0000256" key="1">
    <source>
        <dbReference type="ARBA" id="ARBA00009995"/>
    </source>
</evidence>
<feature type="signal peptide" evidence="5">
    <location>
        <begin position="1"/>
        <end position="24"/>
    </location>
</feature>
<keyword evidence="2 4" id="KW-0328">Glycosyltransferase</keyword>
<dbReference type="CDD" id="cd03784">
    <property type="entry name" value="GT1_Gtf-like"/>
    <property type="match status" value="1"/>
</dbReference>
<dbReference type="RefSeq" id="XP_030383540.1">
    <property type="nucleotide sequence ID" value="XM_030527680.1"/>
</dbReference>
<dbReference type="Gene3D" id="3.40.50.2000">
    <property type="entry name" value="Glycogen Phosphorylase B"/>
    <property type="match status" value="2"/>
</dbReference>
<evidence type="ECO:0000256" key="5">
    <source>
        <dbReference type="RuleBase" id="RU362059"/>
    </source>
</evidence>
<dbReference type="OrthoDB" id="5835829at2759"/>
<dbReference type="FunFam" id="3.40.50.2000:FF:000050">
    <property type="entry name" value="UDP-glucuronosyltransferase"/>
    <property type="match status" value="1"/>
</dbReference>
<proteinExistence type="inferred from homology"/>
<dbReference type="PROSITE" id="PS00375">
    <property type="entry name" value="UDPGT"/>
    <property type="match status" value="1"/>
</dbReference>
<protein>
    <recommendedName>
        <fullName evidence="5">UDP-glucuronosyltransferase</fullName>
        <ecNumber evidence="5">2.4.1.17</ecNumber>
    </recommendedName>
</protein>
<dbReference type="GO" id="GO:0016020">
    <property type="term" value="C:membrane"/>
    <property type="evidence" value="ECO:0007669"/>
    <property type="project" value="UniProtKB-SubCell"/>
</dbReference>
<evidence type="ECO:0000313" key="6">
    <source>
        <dbReference type="Proteomes" id="UP000504634"/>
    </source>
</evidence>
<keyword evidence="5" id="KW-0472">Membrane</keyword>
<dbReference type="PANTHER" id="PTHR48043">
    <property type="entry name" value="EG:EG0003.4 PROTEIN-RELATED"/>
    <property type="match status" value="1"/>
</dbReference>
<organism evidence="6 8">
    <name type="scientific">Drosophila lebanonensis</name>
    <name type="common">Fruit fly</name>
    <name type="synonym">Scaptodrosophila lebanonensis</name>
    <dbReference type="NCBI Taxonomy" id="7225"/>
    <lineage>
        <taxon>Eukaryota</taxon>
        <taxon>Metazoa</taxon>
        <taxon>Ecdysozoa</taxon>
        <taxon>Arthropoda</taxon>
        <taxon>Hexapoda</taxon>
        <taxon>Insecta</taxon>
        <taxon>Pterygota</taxon>
        <taxon>Neoptera</taxon>
        <taxon>Endopterygota</taxon>
        <taxon>Diptera</taxon>
        <taxon>Brachycera</taxon>
        <taxon>Muscomorpha</taxon>
        <taxon>Ephydroidea</taxon>
        <taxon>Drosophilidae</taxon>
        <taxon>Scaptodrosophila</taxon>
    </lineage>
</organism>